<feature type="modified residue" description="N6-carboxylysine" evidence="15">
    <location>
        <position position="736"/>
    </location>
</feature>
<dbReference type="InterPro" id="IPR000089">
    <property type="entry name" value="Biotin_lipoyl"/>
</dbReference>
<dbReference type="eggNOG" id="COG1038">
    <property type="taxonomic scope" value="Bacteria"/>
</dbReference>
<dbReference type="FunFam" id="3.30.470.20:FF:000012">
    <property type="entry name" value="Pyruvate carboxylase"/>
    <property type="match status" value="1"/>
</dbReference>
<dbReference type="InterPro" id="IPR003379">
    <property type="entry name" value="Carboxylase_cons_dom"/>
</dbReference>
<feature type="binding site" evidence="14">
    <location>
        <position position="567"/>
    </location>
    <ligand>
        <name>Mn(2+)</name>
        <dbReference type="ChEBI" id="CHEBI:29035"/>
    </ligand>
</feature>
<dbReference type="Gene3D" id="2.40.50.100">
    <property type="match status" value="1"/>
</dbReference>
<dbReference type="CDD" id="cd06850">
    <property type="entry name" value="biotinyl_domain"/>
    <property type="match status" value="1"/>
</dbReference>
<evidence type="ECO:0000256" key="11">
    <source>
        <dbReference type="PIRNR" id="PIRNR001594"/>
    </source>
</evidence>
<dbReference type="SUPFAM" id="SSF52440">
    <property type="entry name" value="PreATP-grasp domain"/>
    <property type="match status" value="1"/>
</dbReference>
<feature type="binding site" evidence="13">
    <location>
        <position position="900"/>
    </location>
    <ligand>
        <name>substrate</name>
    </ligand>
</feature>
<dbReference type="InterPro" id="IPR011761">
    <property type="entry name" value="ATP-grasp"/>
</dbReference>
<dbReference type="FunFam" id="3.20.20.70:FF:000033">
    <property type="entry name" value="Pyruvate carboxylase"/>
    <property type="match status" value="1"/>
</dbReference>
<comment type="pathway">
    <text evidence="2">Carbohydrate biosynthesis; gluconeogenesis.</text>
</comment>
<feature type="binding site" evidence="13">
    <location>
        <position position="149"/>
    </location>
    <ligand>
        <name>ATP</name>
        <dbReference type="ChEBI" id="CHEBI:30616"/>
    </ligand>
</feature>
<dbReference type="InterPro" id="IPR000891">
    <property type="entry name" value="PYR_CT"/>
</dbReference>
<dbReference type="SUPFAM" id="SSF51246">
    <property type="entry name" value="Rudiment single hybrid motif"/>
    <property type="match status" value="1"/>
</dbReference>
<dbReference type="SUPFAM" id="SSF51230">
    <property type="entry name" value="Single hybrid motif"/>
    <property type="match status" value="1"/>
</dbReference>
<gene>
    <name evidence="20" type="primary">pyc</name>
    <name evidence="20" type="ORF">DORFOR_03136</name>
</gene>
<dbReference type="PANTHER" id="PTHR43778:SF2">
    <property type="entry name" value="PYRUVATE CARBOXYLASE, MITOCHONDRIAL"/>
    <property type="match status" value="1"/>
</dbReference>
<evidence type="ECO:0000259" key="16">
    <source>
        <dbReference type="PROSITE" id="PS50968"/>
    </source>
</evidence>
<comment type="function">
    <text evidence="11">Catalyzes a 2-step reaction, involving the ATP-dependent carboxylation of the covalently attached biotin in the first step and the transfer of the carboxyl group to pyruvate in the second.</text>
</comment>
<dbReference type="InterPro" id="IPR011054">
    <property type="entry name" value="Rudment_hybrid_motif"/>
</dbReference>
<keyword evidence="10" id="KW-0511">Multifunctional enzyme</keyword>
<dbReference type="CDD" id="cd07937">
    <property type="entry name" value="DRE_TIM_PC_TC_5S"/>
    <property type="match status" value="1"/>
</dbReference>
<dbReference type="Pfam" id="PF00289">
    <property type="entry name" value="Biotin_carb_N"/>
    <property type="match status" value="1"/>
</dbReference>
<dbReference type="NCBIfam" id="NF009554">
    <property type="entry name" value="PRK12999.1"/>
    <property type="match status" value="1"/>
</dbReference>
<dbReference type="Pfam" id="PF00682">
    <property type="entry name" value="HMGL-like"/>
    <property type="match status" value="1"/>
</dbReference>
<evidence type="ECO:0000256" key="15">
    <source>
        <dbReference type="PIRSR" id="PIRSR001594-4"/>
    </source>
</evidence>
<dbReference type="Gene3D" id="3.20.20.70">
    <property type="entry name" value="Aldolase class I"/>
    <property type="match status" value="1"/>
</dbReference>
<feature type="binding site" evidence="14">
    <location>
        <position position="767"/>
    </location>
    <ligand>
        <name>Mn(2+)</name>
        <dbReference type="ChEBI" id="CHEBI:29035"/>
    </ligand>
</feature>
<comment type="catalytic activity">
    <reaction evidence="11">
        <text>hydrogencarbonate + pyruvate + ATP = oxaloacetate + ADP + phosphate + H(+)</text>
        <dbReference type="Rhea" id="RHEA:20844"/>
        <dbReference type="ChEBI" id="CHEBI:15361"/>
        <dbReference type="ChEBI" id="CHEBI:15378"/>
        <dbReference type="ChEBI" id="CHEBI:16452"/>
        <dbReference type="ChEBI" id="CHEBI:17544"/>
        <dbReference type="ChEBI" id="CHEBI:30616"/>
        <dbReference type="ChEBI" id="CHEBI:43474"/>
        <dbReference type="ChEBI" id="CHEBI:456216"/>
        <dbReference type="EC" id="6.4.1.1"/>
    </reaction>
</comment>
<evidence type="ECO:0000256" key="8">
    <source>
        <dbReference type="ARBA" id="ARBA00022840"/>
    </source>
</evidence>
<dbReference type="PROSITE" id="PS00188">
    <property type="entry name" value="BIOTIN"/>
    <property type="match status" value="1"/>
</dbReference>
<dbReference type="STRING" id="411461.DORFOR_03136"/>
<name>B0GA20_9FIRM</name>
<sequence length="1175" mass="131514">MRLFGQVVIARGIREKKANCKPIKKERKKTMKQFKKVLVANRGEIAIRVFRALNELGIVTVSIYSKEDRYALFRSKADESYPLNPDKGPIDAYLDIDTIIKIALNAGVDAIHPGYGFLSENPEFVDACEQNGITFIGPSSDIMRAMGDKISSKQIAIAADVPIIPGVDHAMKSYEEAAKIADMVGYPIMLKASNGGGGRGMRIVNDPADLEKEFNEARNESKKAFGDDMIFVEKYLKGPKHIEVQVIGDNYGNVVHLFDRDCSVQRRHQKVVEYAPAFTIPDETREKIFDAAIRLCKNVGYVNAGTLEFLVDRDNNPYFIEMNPRIQVEHTVSEMVTGIDIVQAQILVAEGYALDSEEIHIKSQEDVTCNGYSIQTRVTSEDPANNFLPDTGEMTVYRSGSGNGIRLDGGCAYVGAVVSPHYDSLLVKIISHDRTFAGAVRKSERALQEMRIRGVKTNIPFLINVLNHPTFQSGQCYTTFIEETPELFRLTHSLNRATKIIEFIGDRIINSDMGKKKQFDNRILPTFDHDKPVYGARDEFLKLGAEGYMQKILKEEKLYVTDTSMRDAQQSLVATRMRSKDLCGAAYATNAFMQNAFSVEAWGGATFDTAYRFLKESPWKRLTTLRERMPNTLIQMLLRASNAVGYSNYPDNLVKEFIQISAENGIDVFRIFDSLNWIETMKLPIEEALKTGKIVEGAICYTGDITSPNETKYTLDYYVKMAKELESLGCHSIAIKDMAGLLKPLAAKELISTLKRELHVPLHLHTHDSTGNGVSTVMMAAEAGVDIVDLAIESMSSLTSQPSMNAVAEALRGTRRDTGLKPEELTELSHYYSRVREVYAPFESDMKSPNTEIYKYEIPGGQYSNLLAQVTSMGSPDDFEAIKGLYKDANDLLGNIVKVTPTSKAVGDLAIFMYKNGLTKDNILTEGAGLSYPDSVVSYFQGMMGQPYGGFPKELQKIVLKDIKPLTERPGALLPAVDLDQIKKDLCEKYHYEDRSEADMCKKAVSYALYPKVYEDYCEHFEIYNDVTRLESHVYFYGLRKGEETYLKIGEGKELLIKYLEASEPDEDGYRTLMFQVNGSIRNVKILDKKLEIKTDRKLKASKSNPKQLGANIPGIVGNVLVKEGDPVKVNTPLLTLEAMKMETIVVSTIEGVVDKIYVKPGETVHQDDLMMSFQ</sequence>
<dbReference type="InterPro" id="IPR005479">
    <property type="entry name" value="CPAse_ATP-bd"/>
</dbReference>
<dbReference type="PANTHER" id="PTHR43778">
    <property type="entry name" value="PYRUVATE CARBOXYLASE"/>
    <property type="match status" value="1"/>
</dbReference>
<dbReference type="EMBL" id="AAXA02000016">
    <property type="protein sequence ID" value="EDR45352.1"/>
    <property type="molecule type" value="Genomic_DNA"/>
</dbReference>
<evidence type="ECO:0000313" key="21">
    <source>
        <dbReference type="Proteomes" id="UP000005359"/>
    </source>
</evidence>
<keyword evidence="5 11" id="KW-0436">Ligase</keyword>
<keyword evidence="8 11" id="KW-0067">ATP-binding</keyword>
<dbReference type="InterPro" id="IPR001882">
    <property type="entry name" value="Biotin_BS"/>
</dbReference>
<dbReference type="FunFam" id="3.40.50.20:FF:000010">
    <property type="entry name" value="Propionyl-CoA carboxylase subunit alpha"/>
    <property type="match status" value="1"/>
</dbReference>
<dbReference type="Pfam" id="PF02786">
    <property type="entry name" value="CPSase_L_D2"/>
    <property type="match status" value="1"/>
</dbReference>
<dbReference type="UniPathway" id="UPA00138"/>
<dbReference type="GO" id="GO:0006094">
    <property type="term" value="P:gluconeogenesis"/>
    <property type="evidence" value="ECO:0007669"/>
    <property type="project" value="UniProtKB-UniPathway"/>
</dbReference>
<dbReference type="InterPro" id="IPR011053">
    <property type="entry name" value="Single_hybrid_motif"/>
</dbReference>
<dbReference type="GO" id="GO:0005524">
    <property type="term" value="F:ATP binding"/>
    <property type="evidence" value="ECO:0007669"/>
    <property type="project" value="UniProtKB-UniRule"/>
</dbReference>
<feature type="binding site" evidence="13">
    <location>
        <position position="268"/>
    </location>
    <ligand>
        <name>ATP</name>
        <dbReference type="ChEBI" id="CHEBI:30616"/>
    </ligand>
</feature>
<feature type="binding site" evidence="13">
    <location>
        <position position="233"/>
    </location>
    <ligand>
        <name>ATP</name>
        <dbReference type="ChEBI" id="CHEBI:30616"/>
    </ligand>
</feature>
<dbReference type="InterPro" id="IPR005930">
    <property type="entry name" value="Pyruv_COase"/>
</dbReference>
<keyword evidence="9 11" id="KW-0092">Biotin</keyword>
<dbReference type="InterPro" id="IPR016185">
    <property type="entry name" value="PreATP-grasp_dom_sf"/>
</dbReference>
<reference evidence="20 21" key="2">
    <citation type="submission" date="2007-10" db="EMBL/GenBank/DDBJ databases">
        <authorList>
            <person name="Fulton L."/>
            <person name="Clifton S."/>
            <person name="Fulton B."/>
            <person name="Xu J."/>
            <person name="Minx P."/>
            <person name="Pepin K.H."/>
            <person name="Johnson M."/>
            <person name="Thiruvilangam P."/>
            <person name="Bhonagiri V."/>
            <person name="Nash W.E."/>
            <person name="Wang C."/>
            <person name="Mardis E.R."/>
            <person name="Wilson R.K."/>
        </authorList>
    </citation>
    <scope>NUCLEOTIDE SEQUENCE [LARGE SCALE GENOMIC DNA]</scope>
    <source>
        <strain evidence="20 21">ATCC 27755</strain>
    </source>
</reference>
<comment type="caution">
    <text evidence="20">The sequence shown here is derived from an EMBL/GenBank/DDBJ whole genome shotgun (WGS) entry which is preliminary data.</text>
</comment>
<dbReference type="AlphaFoldDB" id="B0GA20"/>
<comment type="cofactor">
    <cofactor evidence="1 11">
        <name>biotin</name>
        <dbReference type="ChEBI" id="CHEBI:57586"/>
    </cofactor>
</comment>
<feature type="domain" description="ATP-grasp" evidence="17">
    <location>
        <begin position="153"/>
        <end position="350"/>
    </location>
</feature>
<dbReference type="PROSITE" id="PS00867">
    <property type="entry name" value="CPSASE_2"/>
    <property type="match status" value="1"/>
</dbReference>
<evidence type="ECO:0000256" key="3">
    <source>
        <dbReference type="ARBA" id="ARBA00013057"/>
    </source>
</evidence>
<protein>
    <recommendedName>
        <fullName evidence="3 11">Pyruvate carboxylase</fullName>
        <ecNumber evidence="3 11">6.4.1.1</ecNumber>
    </recommendedName>
</protein>
<evidence type="ECO:0000256" key="6">
    <source>
        <dbReference type="ARBA" id="ARBA00022723"/>
    </source>
</evidence>
<dbReference type="PROSITE" id="PS50975">
    <property type="entry name" value="ATP_GRASP"/>
    <property type="match status" value="1"/>
</dbReference>
<evidence type="ECO:0000259" key="19">
    <source>
        <dbReference type="PROSITE" id="PS50991"/>
    </source>
</evidence>
<feature type="active site" evidence="12">
    <location>
        <position position="325"/>
    </location>
</feature>
<dbReference type="Pfam" id="PF00364">
    <property type="entry name" value="Biotin_lipoyl"/>
    <property type="match status" value="1"/>
</dbReference>
<feature type="domain" description="Pyruvate carboxyltransferase" evidence="19">
    <location>
        <begin position="558"/>
        <end position="826"/>
    </location>
</feature>
<dbReference type="InterPro" id="IPR055268">
    <property type="entry name" value="PCB-like"/>
</dbReference>
<evidence type="ECO:0000256" key="14">
    <source>
        <dbReference type="PIRSR" id="PIRSR001594-3"/>
    </source>
</evidence>
<dbReference type="PIRSF" id="PIRSF001594">
    <property type="entry name" value="Pyruv_carbox"/>
    <property type="match status" value="1"/>
</dbReference>
<dbReference type="InterPro" id="IPR005481">
    <property type="entry name" value="BC-like_N"/>
</dbReference>
<keyword evidence="20" id="KW-0670">Pyruvate</keyword>
<dbReference type="NCBIfam" id="NF006761">
    <property type="entry name" value="PRK09282.1"/>
    <property type="match status" value="1"/>
</dbReference>
<feature type="binding site" evidence="13">
    <location>
        <position position="639"/>
    </location>
    <ligand>
        <name>substrate</name>
    </ligand>
</feature>
<dbReference type="PROSITE" id="PS50979">
    <property type="entry name" value="BC"/>
    <property type="match status" value="1"/>
</dbReference>
<feature type="binding site" evidence="14">
    <location>
        <position position="765"/>
    </location>
    <ligand>
        <name>Mn(2+)</name>
        <dbReference type="ChEBI" id="CHEBI:29035"/>
    </ligand>
</feature>
<dbReference type="Pfam" id="PF02785">
    <property type="entry name" value="Biotin_carb_C"/>
    <property type="match status" value="1"/>
</dbReference>
<reference evidence="20 21" key="1">
    <citation type="submission" date="2007-10" db="EMBL/GenBank/DDBJ databases">
        <title>Draft genome sequence of Dorea formicigenerans(ATCC 27755).</title>
        <authorList>
            <person name="Sudarsanam P."/>
            <person name="Ley R."/>
            <person name="Guruge J."/>
            <person name="Turnbaugh P.J."/>
            <person name="Mahowald M."/>
            <person name="Liep D."/>
            <person name="Gordon J."/>
        </authorList>
    </citation>
    <scope>NUCLEOTIDE SEQUENCE [LARGE SCALE GENOMIC DNA]</scope>
    <source>
        <strain evidence="20 21">ATCC 27755</strain>
    </source>
</reference>
<evidence type="ECO:0000256" key="7">
    <source>
        <dbReference type="ARBA" id="ARBA00022741"/>
    </source>
</evidence>
<evidence type="ECO:0000256" key="9">
    <source>
        <dbReference type="ARBA" id="ARBA00023267"/>
    </source>
</evidence>
<dbReference type="SUPFAM" id="SSF56059">
    <property type="entry name" value="Glutathione synthetase ATP-binding domain-like"/>
    <property type="match status" value="1"/>
</dbReference>
<accession>B0GA20</accession>
<dbReference type="InterPro" id="IPR013785">
    <property type="entry name" value="Aldolase_TIM"/>
</dbReference>
<evidence type="ECO:0000256" key="2">
    <source>
        <dbReference type="ARBA" id="ARBA00004742"/>
    </source>
</evidence>
<dbReference type="PROSITE" id="PS00866">
    <property type="entry name" value="CPSASE_1"/>
    <property type="match status" value="1"/>
</dbReference>
<dbReference type="Pfam" id="PF02436">
    <property type="entry name" value="PYC_OADA"/>
    <property type="match status" value="1"/>
</dbReference>
<feature type="modified residue" description="N6-biotinyllysine" evidence="15">
    <location>
        <position position="1141"/>
    </location>
</feature>
<organism evidence="20 21">
    <name type="scientific">Dorea formicigenerans ATCC 27755</name>
    <dbReference type="NCBI Taxonomy" id="411461"/>
    <lineage>
        <taxon>Bacteria</taxon>
        <taxon>Bacillati</taxon>
        <taxon>Bacillota</taxon>
        <taxon>Clostridia</taxon>
        <taxon>Lachnospirales</taxon>
        <taxon>Lachnospiraceae</taxon>
        <taxon>Dorea</taxon>
    </lineage>
</organism>
<evidence type="ECO:0000256" key="5">
    <source>
        <dbReference type="ARBA" id="ARBA00022598"/>
    </source>
</evidence>
<evidence type="ECO:0000256" key="10">
    <source>
        <dbReference type="ARBA" id="ARBA00023268"/>
    </source>
</evidence>
<evidence type="ECO:0000259" key="17">
    <source>
        <dbReference type="PROSITE" id="PS50975"/>
    </source>
</evidence>
<keyword evidence="6 14" id="KW-0479">Metal-binding</keyword>
<evidence type="ECO:0000256" key="4">
    <source>
        <dbReference type="ARBA" id="ARBA00022432"/>
    </source>
</evidence>
<dbReference type="NCBIfam" id="TIGR01235">
    <property type="entry name" value="pyruv_carbox"/>
    <property type="match status" value="1"/>
</dbReference>
<dbReference type="SUPFAM" id="SSF89000">
    <property type="entry name" value="post-HMGL domain-like"/>
    <property type="match status" value="1"/>
</dbReference>
<dbReference type="InterPro" id="IPR005482">
    <property type="entry name" value="Biotin_COase_C"/>
</dbReference>
<keyword evidence="4" id="KW-0312">Gluconeogenesis</keyword>
<dbReference type="Gene3D" id="3.30.470.20">
    <property type="entry name" value="ATP-grasp fold, B domain"/>
    <property type="match status" value="1"/>
</dbReference>
<dbReference type="PROSITE" id="PS50968">
    <property type="entry name" value="BIOTINYL_LIPOYL"/>
    <property type="match status" value="1"/>
</dbReference>
<proteinExistence type="predicted"/>
<dbReference type="SMART" id="SM00878">
    <property type="entry name" value="Biotin_carb_C"/>
    <property type="match status" value="1"/>
</dbReference>
<dbReference type="InterPro" id="IPR011764">
    <property type="entry name" value="Biotin_carboxylation_dom"/>
</dbReference>
<dbReference type="Gene3D" id="3.10.600.10">
    <property type="entry name" value="pyruvate carboxylase f1077a mutant domain"/>
    <property type="match status" value="1"/>
</dbReference>
<dbReference type="GO" id="GO:0004736">
    <property type="term" value="F:pyruvate carboxylase activity"/>
    <property type="evidence" value="ECO:0007669"/>
    <property type="project" value="UniProtKB-EC"/>
</dbReference>
<dbReference type="FunFam" id="3.30.1490.20:FF:000018">
    <property type="entry name" value="Biotin carboxylase"/>
    <property type="match status" value="1"/>
</dbReference>
<evidence type="ECO:0000259" key="18">
    <source>
        <dbReference type="PROSITE" id="PS50979"/>
    </source>
</evidence>
<dbReference type="GO" id="GO:0046872">
    <property type="term" value="F:metal ion binding"/>
    <property type="evidence" value="ECO:0007669"/>
    <property type="project" value="UniProtKB-KW"/>
</dbReference>
<evidence type="ECO:0000256" key="12">
    <source>
        <dbReference type="PIRSR" id="PIRSR001594-1"/>
    </source>
</evidence>
<dbReference type="PaxDb" id="411461-DORFOR_03136"/>
<dbReference type="Proteomes" id="UP000005359">
    <property type="component" value="Unassembled WGS sequence"/>
</dbReference>
<evidence type="ECO:0000313" key="20">
    <source>
        <dbReference type="EMBL" id="EDR45352.1"/>
    </source>
</evidence>
<dbReference type="EC" id="6.4.1.1" evidence="3 11"/>
<evidence type="ECO:0000256" key="1">
    <source>
        <dbReference type="ARBA" id="ARBA00001953"/>
    </source>
</evidence>
<feature type="domain" description="Biotin carboxylation" evidence="18">
    <location>
        <begin position="33"/>
        <end position="486"/>
    </location>
</feature>
<dbReference type="PROSITE" id="PS50991">
    <property type="entry name" value="PYR_CT"/>
    <property type="match status" value="1"/>
</dbReference>
<dbReference type="GO" id="GO:0005737">
    <property type="term" value="C:cytoplasm"/>
    <property type="evidence" value="ECO:0007669"/>
    <property type="project" value="TreeGrafter"/>
</dbReference>
<dbReference type="SUPFAM" id="SSF51569">
    <property type="entry name" value="Aldolase"/>
    <property type="match status" value="1"/>
</dbReference>
<keyword evidence="7 11" id="KW-0547">Nucleotide-binding</keyword>
<feature type="binding site" description="via carbamate group" evidence="14">
    <location>
        <position position="736"/>
    </location>
    <ligand>
        <name>Mn(2+)</name>
        <dbReference type="ChEBI" id="CHEBI:29035"/>
    </ligand>
</feature>
<evidence type="ECO:0000256" key="13">
    <source>
        <dbReference type="PIRSR" id="PIRSR001594-2"/>
    </source>
</evidence>
<feature type="domain" description="Lipoyl-binding" evidence="16">
    <location>
        <begin position="1100"/>
        <end position="1175"/>
    </location>
</feature>